<dbReference type="Proteomes" id="UP000529637">
    <property type="component" value="Unassembled WGS sequence"/>
</dbReference>
<gene>
    <name evidence="2" type="ORF">HQN59_01685</name>
</gene>
<proteinExistence type="predicted"/>
<dbReference type="AlphaFoldDB" id="A0A7Y6NJR4"/>
<keyword evidence="3" id="KW-1185">Reference proteome</keyword>
<protein>
    <submittedName>
        <fullName evidence="2">Hemin uptake protein HemP</fullName>
    </submittedName>
</protein>
<evidence type="ECO:0000256" key="1">
    <source>
        <dbReference type="SAM" id="MobiDB-lite"/>
    </source>
</evidence>
<name>A0A7Y6NJR4_9BURK</name>
<organism evidence="2 3">
    <name type="scientific">Piscinibacter koreensis</name>
    <dbReference type="NCBI Taxonomy" id="2742824"/>
    <lineage>
        <taxon>Bacteria</taxon>
        <taxon>Pseudomonadati</taxon>
        <taxon>Pseudomonadota</taxon>
        <taxon>Betaproteobacteria</taxon>
        <taxon>Burkholderiales</taxon>
        <taxon>Sphaerotilaceae</taxon>
        <taxon>Piscinibacter</taxon>
    </lineage>
</organism>
<evidence type="ECO:0000313" key="3">
    <source>
        <dbReference type="Proteomes" id="UP000529637"/>
    </source>
</evidence>
<evidence type="ECO:0000313" key="2">
    <source>
        <dbReference type="EMBL" id="NUZ04463.1"/>
    </source>
</evidence>
<dbReference type="Gene3D" id="2.10.70.10">
    <property type="entry name" value="Complement Module, domain 1"/>
    <property type="match status" value="1"/>
</dbReference>
<dbReference type="RefSeq" id="WP_176065437.1">
    <property type="nucleotide sequence ID" value="NZ_JABWMJ010000001.1"/>
</dbReference>
<sequence length="66" mass="6893">MTSEPASSGSKPVPAPDARAGQPAPRARAPIVSDALFGGAKEVQILHRGTLYRLKQTALGKLILTK</sequence>
<accession>A0A7Y6NJR4</accession>
<feature type="compositionally biased region" description="Low complexity" evidence="1">
    <location>
        <begin position="16"/>
        <end position="27"/>
    </location>
</feature>
<dbReference type="EMBL" id="JABWMJ010000001">
    <property type="protein sequence ID" value="NUZ04463.1"/>
    <property type="molecule type" value="Genomic_DNA"/>
</dbReference>
<comment type="caution">
    <text evidence="2">The sequence shown here is derived from an EMBL/GenBank/DDBJ whole genome shotgun (WGS) entry which is preliminary data.</text>
</comment>
<dbReference type="InterPro" id="IPR019600">
    <property type="entry name" value="Hemin_uptake_protein_HemP"/>
</dbReference>
<feature type="region of interest" description="Disordered" evidence="1">
    <location>
        <begin position="1"/>
        <end position="27"/>
    </location>
</feature>
<feature type="compositionally biased region" description="Polar residues" evidence="1">
    <location>
        <begin position="1"/>
        <end position="10"/>
    </location>
</feature>
<dbReference type="Pfam" id="PF10636">
    <property type="entry name" value="hemP"/>
    <property type="match status" value="1"/>
</dbReference>
<reference evidence="2 3" key="1">
    <citation type="submission" date="2020-06" db="EMBL/GenBank/DDBJ databases">
        <title>Schlegella sp. ID0723 isolated from air conditioner.</title>
        <authorList>
            <person name="Kim D.Y."/>
            <person name="Kim D.-U."/>
        </authorList>
    </citation>
    <scope>NUCLEOTIDE SEQUENCE [LARGE SCALE GENOMIC DNA]</scope>
    <source>
        <strain evidence="2 3">ID0723</strain>
    </source>
</reference>